<dbReference type="KEGG" id="stri:C7M71_014440"/>
<evidence type="ECO:0000313" key="2">
    <source>
        <dbReference type="Proteomes" id="UP000249340"/>
    </source>
</evidence>
<protein>
    <submittedName>
        <fullName evidence="1">Uncharacterized protein</fullName>
    </submittedName>
</protein>
<dbReference type="OrthoDB" id="4565736at2"/>
<dbReference type="RefSeq" id="WP_111489828.1">
    <property type="nucleotide sequence ID" value="NZ_CP031264.1"/>
</dbReference>
<sequence length="73" mass="8322">MTAAHDYSDLYEIIEHLEPEQVEELRRHALRLVKTPPASRFQILKSFDGPATDLGARAKEIIRDEFGGDDADR</sequence>
<keyword evidence="2" id="KW-1185">Reference proteome</keyword>
<reference evidence="2" key="1">
    <citation type="submission" date="2018-07" db="EMBL/GenBank/DDBJ databases">
        <title>Streptacidiphilus bronchialis DSM 106435 chromosome.</title>
        <authorList>
            <person name="Batra D."/>
            <person name="Gulvik C.A."/>
        </authorList>
    </citation>
    <scope>NUCLEOTIDE SEQUENCE [LARGE SCALE GENOMIC DNA]</scope>
    <source>
        <strain evidence="2">DSM 106435</strain>
    </source>
</reference>
<dbReference type="Proteomes" id="UP000249340">
    <property type="component" value="Chromosome"/>
</dbReference>
<accession>A0A345T605</accession>
<organism evidence="1 2">
    <name type="scientific">Peterkaempfera bronchialis</name>
    <dbReference type="NCBI Taxonomy" id="2126346"/>
    <lineage>
        <taxon>Bacteria</taxon>
        <taxon>Bacillati</taxon>
        <taxon>Actinomycetota</taxon>
        <taxon>Actinomycetes</taxon>
        <taxon>Kitasatosporales</taxon>
        <taxon>Streptomycetaceae</taxon>
        <taxon>Peterkaempfera</taxon>
    </lineage>
</organism>
<gene>
    <name evidence="1" type="ORF">C7M71_014440</name>
</gene>
<proteinExistence type="predicted"/>
<name>A0A345T605_9ACTN</name>
<dbReference type="AlphaFoldDB" id="A0A345T605"/>
<evidence type="ECO:0000313" key="1">
    <source>
        <dbReference type="EMBL" id="AXI81410.1"/>
    </source>
</evidence>
<dbReference type="EMBL" id="CP031264">
    <property type="protein sequence ID" value="AXI81410.1"/>
    <property type="molecule type" value="Genomic_DNA"/>
</dbReference>